<evidence type="ECO:0000313" key="2">
    <source>
        <dbReference type="EMBL" id="SDF88758.1"/>
    </source>
</evidence>
<organism evidence="2 3">
    <name type="scientific">Desulfovibrio legallii</name>
    <dbReference type="NCBI Taxonomy" id="571438"/>
    <lineage>
        <taxon>Bacteria</taxon>
        <taxon>Pseudomonadati</taxon>
        <taxon>Thermodesulfobacteriota</taxon>
        <taxon>Desulfovibrionia</taxon>
        <taxon>Desulfovibrionales</taxon>
        <taxon>Desulfovibrionaceae</taxon>
        <taxon>Desulfovibrio</taxon>
    </lineage>
</organism>
<keyword evidence="3" id="KW-1185">Reference proteome</keyword>
<dbReference type="Proteomes" id="UP000199355">
    <property type="component" value="Unassembled WGS sequence"/>
</dbReference>
<protein>
    <recommendedName>
        <fullName evidence="4">Zinc resistance-associated protein</fullName>
    </recommendedName>
</protein>
<accession>A0A1G7PR95</accession>
<dbReference type="OrthoDB" id="5461302at2"/>
<dbReference type="Gene3D" id="1.20.120.1490">
    <property type="match status" value="1"/>
</dbReference>
<gene>
    <name evidence="2" type="ORF">SAMN05192586_1178</name>
</gene>
<reference evidence="3" key="1">
    <citation type="submission" date="2016-10" db="EMBL/GenBank/DDBJ databases">
        <authorList>
            <person name="Varghese N."/>
            <person name="Submissions S."/>
        </authorList>
    </citation>
    <scope>NUCLEOTIDE SEQUENCE [LARGE SCALE GENOMIC DNA]</scope>
    <source>
        <strain evidence="3">KHC7</strain>
    </source>
</reference>
<feature type="signal peptide" evidence="1">
    <location>
        <begin position="1"/>
        <end position="19"/>
    </location>
</feature>
<name>A0A1G7PR95_9BACT</name>
<evidence type="ECO:0008006" key="4">
    <source>
        <dbReference type="Google" id="ProtNLM"/>
    </source>
</evidence>
<sequence length="151" mass="16674">MLKACFALCVLATLYLPDAATNRQNLHAVAVMTPWQEPAVTGLSSWLEGLPPMQRAAAQQVVDHYLPQVQALRQRILLKKNELAQLRYDLETPPDTLPRLGRDLQHLRDELRALLLRADADMRSQAGVALGAPLSHGCAMEVSGLPPLRKP</sequence>
<evidence type="ECO:0000313" key="3">
    <source>
        <dbReference type="Proteomes" id="UP000199355"/>
    </source>
</evidence>
<evidence type="ECO:0000256" key="1">
    <source>
        <dbReference type="SAM" id="SignalP"/>
    </source>
</evidence>
<dbReference type="RefSeq" id="WP_092154694.1">
    <property type="nucleotide sequence ID" value="NZ_FNBX01000017.1"/>
</dbReference>
<keyword evidence="1" id="KW-0732">Signal</keyword>
<feature type="chain" id="PRO_5011741291" description="Zinc resistance-associated protein" evidence="1">
    <location>
        <begin position="20"/>
        <end position="151"/>
    </location>
</feature>
<proteinExistence type="predicted"/>
<dbReference type="AlphaFoldDB" id="A0A1G7PR95"/>
<dbReference type="EMBL" id="FNBX01000017">
    <property type="protein sequence ID" value="SDF88758.1"/>
    <property type="molecule type" value="Genomic_DNA"/>
</dbReference>